<evidence type="ECO:0000313" key="12">
    <source>
        <dbReference type="EMBL" id="KAF7306973.1"/>
    </source>
</evidence>
<evidence type="ECO:0000256" key="6">
    <source>
        <dbReference type="ARBA" id="ARBA00022490"/>
    </source>
</evidence>
<dbReference type="PROSITE" id="PS51186">
    <property type="entry name" value="GNAT"/>
    <property type="match status" value="1"/>
</dbReference>
<evidence type="ECO:0000256" key="4">
    <source>
        <dbReference type="ARBA" id="ARBA00009567"/>
    </source>
</evidence>
<feature type="domain" description="N-acetyltransferase" evidence="11">
    <location>
        <begin position="84"/>
        <end position="227"/>
    </location>
</feature>
<evidence type="ECO:0000256" key="3">
    <source>
        <dbReference type="ARBA" id="ARBA00005043"/>
    </source>
</evidence>
<evidence type="ECO:0000256" key="7">
    <source>
        <dbReference type="ARBA" id="ARBA00022694"/>
    </source>
</evidence>
<dbReference type="Pfam" id="PF13673">
    <property type="entry name" value="Acetyltransf_10"/>
    <property type="match status" value="1"/>
</dbReference>
<evidence type="ECO:0000259" key="11">
    <source>
        <dbReference type="PROSITE" id="PS51186"/>
    </source>
</evidence>
<dbReference type="GO" id="GO:0016747">
    <property type="term" value="F:acyltransferase activity, transferring groups other than amino-acyl groups"/>
    <property type="evidence" value="ECO:0007669"/>
    <property type="project" value="InterPro"/>
</dbReference>
<evidence type="ECO:0000256" key="5">
    <source>
        <dbReference type="ARBA" id="ARBA00020264"/>
    </source>
</evidence>
<keyword evidence="10" id="KW-1133">Transmembrane helix</keyword>
<evidence type="ECO:0000256" key="8">
    <source>
        <dbReference type="ARBA" id="ARBA00023242"/>
    </source>
</evidence>
<dbReference type="InterPro" id="IPR000182">
    <property type="entry name" value="GNAT_dom"/>
</dbReference>
<keyword evidence="7" id="KW-0819">tRNA processing</keyword>
<comment type="caution">
    <text evidence="12">The sequence shown here is derived from an EMBL/GenBank/DDBJ whole genome shotgun (WGS) entry which is preliminary data.</text>
</comment>
<accession>A0A8H6SW25</accession>
<evidence type="ECO:0000256" key="1">
    <source>
        <dbReference type="ARBA" id="ARBA00004123"/>
    </source>
</evidence>
<evidence type="ECO:0000256" key="9">
    <source>
        <dbReference type="SAM" id="MobiDB-lite"/>
    </source>
</evidence>
<dbReference type="Gene3D" id="3.40.630.30">
    <property type="match status" value="1"/>
</dbReference>
<evidence type="ECO:0000313" key="13">
    <source>
        <dbReference type="Proteomes" id="UP000636479"/>
    </source>
</evidence>
<feature type="transmembrane region" description="Helical" evidence="10">
    <location>
        <begin position="38"/>
        <end position="55"/>
    </location>
</feature>
<keyword evidence="10" id="KW-0812">Transmembrane</keyword>
<keyword evidence="8" id="KW-0539">Nucleus</keyword>
<keyword evidence="10" id="KW-0472">Membrane</keyword>
<dbReference type="SUPFAM" id="SSF55729">
    <property type="entry name" value="Acyl-CoA N-acyltransferases (Nat)"/>
    <property type="match status" value="1"/>
</dbReference>
<comment type="subcellular location">
    <subcellularLocation>
        <location evidence="2">Cytoplasm</location>
    </subcellularLocation>
    <subcellularLocation>
        <location evidence="1">Nucleus</location>
    </subcellularLocation>
</comment>
<dbReference type="PANTHER" id="PTHR15641:SF1">
    <property type="entry name" value="ELONGATOR COMPLEX PROTEIN 5"/>
    <property type="match status" value="1"/>
</dbReference>
<dbReference type="GO" id="GO:0005829">
    <property type="term" value="C:cytosol"/>
    <property type="evidence" value="ECO:0007669"/>
    <property type="project" value="TreeGrafter"/>
</dbReference>
<dbReference type="PANTHER" id="PTHR15641">
    <property type="entry name" value="ELONGATOR COMPLEX PROTEIN 5"/>
    <property type="match status" value="1"/>
</dbReference>
<dbReference type="RefSeq" id="XP_037221992.1">
    <property type="nucleotide sequence ID" value="XM_037361700.1"/>
</dbReference>
<proteinExistence type="inferred from homology"/>
<dbReference type="GO" id="GO:0000049">
    <property type="term" value="F:tRNA binding"/>
    <property type="evidence" value="ECO:0007669"/>
    <property type="project" value="TreeGrafter"/>
</dbReference>
<dbReference type="GO" id="GO:0005634">
    <property type="term" value="C:nucleus"/>
    <property type="evidence" value="ECO:0007669"/>
    <property type="project" value="UniProtKB-SubCell"/>
</dbReference>
<dbReference type="Pfam" id="PF10483">
    <property type="entry name" value="Elong_Iki1"/>
    <property type="match status" value="1"/>
</dbReference>
<reference evidence="12" key="1">
    <citation type="submission" date="2020-05" db="EMBL/GenBank/DDBJ databases">
        <title>Mycena genomes resolve the evolution of fungal bioluminescence.</title>
        <authorList>
            <person name="Tsai I.J."/>
        </authorList>
    </citation>
    <scope>NUCLEOTIDE SEQUENCE</scope>
    <source>
        <strain evidence="12">171206Taipei</strain>
    </source>
</reference>
<comment type="pathway">
    <text evidence="3">tRNA modification; 5-methoxycarbonylmethyl-2-thiouridine-tRNA biosynthesis.</text>
</comment>
<keyword evidence="6" id="KW-0963">Cytoplasm</keyword>
<protein>
    <recommendedName>
        <fullName evidence="5">Elongator complex protein 5</fullName>
    </recommendedName>
</protein>
<name>A0A8H6SW25_9AGAR</name>
<dbReference type="OrthoDB" id="2564232at2759"/>
<comment type="similarity">
    <text evidence="4">Belongs to the ELP5 family.</text>
</comment>
<dbReference type="InterPro" id="IPR019519">
    <property type="entry name" value="Elp5"/>
</dbReference>
<dbReference type="EMBL" id="JACAZF010000004">
    <property type="protein sequence ID" value="KAF7306973.1"/>
    <property type="molecule type" value="Genomic_DNA"/>
</dbReference>
<keyword evidence="13" id="KW-1185">Reference proteome</keyword>
<gene>
    <name evidence="12" type="ORF">MIND_00490100</name>
</gene>
<dbReference type="InterPro" id="IPR016181">
    <property type="entry name" value="Acyl_CoA_acyltransferase"/>
</dbReference>
<feature type="region of interest" description="Disordered" evidence="9">
    <location>
        <begin position="529"/>
        <end position="558"/>
    </location>
</feature>
<dbReference type="UniPathway" id="UPA00988"/>
<dbReference type="GeneID" id="59344216"/>
<dbReference type="GO" id="GO:0002098">
    <property type="term" value="P:tRNA wobble uridine modification"/>
    <property type="evidence" value="ECO:0007669"/>
    <property type="project" value="InterPro"/>
</dbReference>
<dbReference type="AlphaFoldDB" id="A0A8H6SW25"/>
<evidence type="ECO:0000256" key="2">
    <source>
        <dbReference type="ARBA" id="ARBA00004496"/>
    </source>
</evidence>
<organism evidence="12 13">
    <name type="scientific">Mycena indigotica</name>
    <dbReference type="NCBI Taxonomy" id="2126181"/>
    <lineage>
        <taxon>Eukaryota</taxon>
        <taxon>Fungi</taxon>
        <taxon>Dikarya</taxon>
        <taxon>Basidiomycota</taxon>
        <taxon>Agaricomycotina</taxon>
        <taxon>Agaricomycetes</taxon>
        <taxon>Agaricomycetidae</taxon>
        <taxon>Agaricales</taxon>
        <taxon>Marasmiineae</taxon>
        <taxon>Mycenaceae</taxon>
        <taxon>Mycena</taxon>
    </lineage>
</organism>
<feature type="compositionally biased region" description="Acidic residues" evidence="9">
    <location>
        <begin position="542"/>
        <end position="558"/>
    </location>
</feature>
<dbReference type="GO" id="GO:0033588">
    <property type="term" value="C:elongator holoenzyme complex"/>
    <property type="evidence" value="ECO:0007669"/>
    <property type="project" value="InterPro"/>
</dbReference>
<evidence type="ECO:0000256" key="10">
    <source>
        <dbReference type="SAM" id="Phobius"/>
    </source>
</evidence>
<dbReference type="Proteomes" id="UP000636479">
    <property type="component" value="Unassembled WGS sequence"/>
</dbReference>
<sequence>MDRRFTFRNAEAADERLVQFMVAKERLASLAAANKRTYINPLFLAVWFGLSYLFVDYLQWWPDFRYGAIALLRPVPAFASIFMPLIYIVDWLNRPSFEQLGREAVHAPDVQDFAAYYARNPASGFWILKMDDSFVGLIAIDAADAKATKIARIRHFFVQDPYPSSGVHKDLLKHALNHCFAASQVEQIEATDISLASYASKALKDAGFVQQKELKTVGLLRWKITSYPKMSFIYKPQRSNQPFVLLQSSIAQSSLGILRQILEDGTDNAILFCLLYSPLTSIQRSGVEIHDLAGNVPGYSPNYQDPRETILESVKNAPSGQLDVIIDSIDTLCSDIGSVSLTYKLLREILTLVRARPDPSRLIVHAVAPSPLVALICQPAFSPALTHAISHPPALLIHLATEYLTPPPPLSPDPKFWGIFRPVSERVADTERIVFGANGEGSSNNNDFVLEVITRGDGDRRRGVERTIQGWSRLRGALPLETLPALTSLMSKTTNETASADPTENISFNLNLTVSQQNSKARVPLPYAHHEKSSPAIYYDPDSADDIDDDDPDEDLDI</sequence>